<dbReference type="EMBL" id="AAMD01000096">
    <property type="protein sequence ID" value="EAU64998.1"/>
    <property type="molecule type" value="Genomic_DNA"/>
</dbReference>
<feature type="compositionally biased region" description="Basic and acidic residues" evidence="1">
    <location>
        <begin position="39"/>
        <end position="55"/>
    </location>
</feature>
<proteinExistence type="predicted"/>
<protein>
    <submittedName>
        <fullName evidence="2">Uncharacterized protein</fullName>
    </submittedName>
</protein>
<feature type="compositionally biased region" description="Basic residues" evidence="1">
    <location>
        <begin position="172"/>
        <end position="186"/>
    </location>
</feature>
<comment type="caution">
    <text evidence="2">The sequence shown here is derived from an EMBL/GenBank/DDBJ whole genome shotgun (WGS) entry which is preliminary data.</text>
</comment>
<feature type="compositionally biased region" description="Basic residues" evidence="1">
    <location>
        <begin position="1"/>
        <end position="24"/>
    </location>
</feature>
<dbReference type="Proteomes" id="UP000032702">
    <property type="component" value="Unassembled WGS sequence"/>
</dbReference>
<feature type="compositionally biased region" description="Basic residues" evidence="1">
    <location>
        <begin position="815"/>
        <end position="836"/>
    </location>
</feature>
<accession>Q08X06</accession>
<reference evidence="2 3" key="1">
    <citation type="submission" date="2006-04" db="EMBL/GenBank/DDBJ databases">
        <authorList>
            <person name="Nierman W.C."/>
        </authorList>
    </citation>
    <scope>NUCLEOTIDE SEQUENCE [LARGE SCALE GENOMIC DNA]</scope>
    <source>
        <strain evidence="2 3">DW4/3-1</strain>
    </source>
</reference>
<feature type="region of interest" description="Disordered" evidence="1">
    <location>
        <begin position="1"/>
        <end position="108"/>
    </location>
</feature>
<feature type="compositionally biased region" description="Basic and acidic residues" evidence="1">
    <location>
        <begin position="848"/>
        <end position="863"/>
    </location>
</feature>
<evidence type="ECO:0000313" key="3">
    <source>
        <dbReference type="Proteomes" id="UP000032702"/>
    </source>
</evidence>
<evidence type="ECO:0000256" key="1">
    <source>
        <dbReference type="SAM" id="MobiDB-lite"/>
    </source>
</evidence>
<feature type="region of interest" description="Disordered" evidence="1">
    <location>
        <begin position="170"/>
        <end position="199"/>
    </location>
</feature>
<name>Q08X06_STIAD</name>
<gene>
    <name evidence="2" type="ORF">STIAU_5962</name>
</gene>
<sequence length="923" mass="103477">MFLAFWRRRGLRGHGGGRRFRGHGVHGGGGTRPGGAQAPREDRLAQARTGEEAAHPHLGQQHQHREPHQPGRQRHAALGHGRIGEQARQRQPLHPAPRLGHPAQQLQPLRRAARLELRRIRKRHGRRPQHPRAQLHHGVPGASARQRVLRHQAVLVLPAHLHLHRCPAALSRQHHQRGERRGHRLPGRQIQRHPQQVPPALCPCHRRVLRPTPLLHGPAHHALQRRAQPSPLAQFAGERSIHLRHEGHRAPHAPGPHRQQGRGVLVQRAHRDVRLGLEVREVVPTHLWQPQRGQPPQQRQVWRRLQRGGHIHEGRARHGDRLLAEDARQAQRVFGEVDAASAQLGHLPQQVRVRVLRRAQADDRHRHVLPPQRGQRRPVVIRLLRVRRVREQQHVPRGLVAAEDLRLSLAQGLAHEDASPPAEATRHLVQGQPLPHRAQGEDFMWLGVHHVHRGIVLLVEQGECPHHALGGHLHLRAAIRHRHPHRAAAIHQHAEGHGGPALLLAQFQRHGQHRLQHRAPVASLAEAVPASRHHEPAARLLHVGRQRLKAGLAQGVGVHVLQHHRAHPIQVVQRQREGLAHLQPQARGLQRLGQRSRGLTAEEQHARRPFHAQHRAALVVLQDAVPGRLHLEAIAGQPLLLDQVSKGQHVGTRMELEGPFHQGLAVALQEHRARHRPGGHHHGGELKGLARGHHRGHVQRDDGQIQRHRRARHMAEVHGDAPGRQPPGRPPCVRTRGPPIRHHQHPAGALGRNEGLGRIQRRRELRGFRIHRPGEAPEGALRAQGLLHPGLASEGDDPQPVPRSPLALQQLHQLQRPRVRVQRHGAGAVHHHHHVAARVTQHQLGPGERPHGEHQQHPPEGHGHARPGAPLPEEEPQGDQQHQGLWQGEAHGLRALYLRSAPRNPLGSFKPCCALSAFLTAFV</sequence>
<feature type="region of interest" description="Disordered" evidence="1">
    <location>
        <begin position="813"/>
        <end position="884"/>
    </location>
</feature>
<organism evidence="2 3">
    <name type="scientific">Stigmatella aurantiaca (strain DW4/3-1)</name>
    <dbReference type="NCBI Taxonomy" id="378806"/>
    <lineage>
        <taxon>Bacteria</taxon>
        <taxon>Pseudomonadati</taxon>
        <taxon>Myxococcota</taxon>
        <taxon>Myxococcia</taxon>
        <taxon>Myxococcales</taxon>
        <taxon>Cystobacterineae</taxon>
        <taxon>Archangiaceae</taxon>
        <taxon>Stigmatella</taxon>
    </lineage>
</organism>
<dbReference type="AlphaFoldDB" id="Q08X06"/>
<evidence type="ECO:0000313" key="2">
    <source>
        <dbReference type="EMBL" id="EAU64998.1"/>
    </source>
</evidence>